<dbReference type="PRINTS" id="PR01438">
    <property type="entry name" value="UNVRSLSTRESS"/>
</dbReference>
<dbReference type="InterPro" id="IPR014729">
    <property type="entry name" value="Rossmann-like_a/b/a_fold"/>
</dbReference>
<proteinExistence type="inferred from homology"/>
<reference evidence="3 4" key="1">
    <citation type="submission" date="2017-05" db="EMBL/GenBank/DDBJ databases">
        <authorList>
            <person name="Varghese N."/>
            <person name="Submissions S."/>
        </authorList>
    </citation>
    <scope>NUCLEOTIDE SEQUENCE [LARGE SCALE GENOMIC DNA]</scope>
    <source>
        <strain evidence="3 4">DSM 46834</strain>
    </source>
</reference>
<dbReference type="PANTHER" id="PTHR46268:SF6">
    <property type="entry name" value="UNIVERSAL STRESS PROTEIN UP12"/>
    <property type="match status" value="1"/>
</dbReference>
<dbReference type="Proteomes" id="UP000317484">
    <property type="component" value="Unassembled WGS sequence"/>
</dbReference>
<protein>
    <submittedName>
        <fullName evidence="3">Nucleotide-binding universal stress protein, UspA family</fullName>
    </submittedName>
</protein>
<dbReference type="SUPFAM" id="SSF52402">
    <property type="entry name" value="Adenine nucleotide alpha hydrolases-like"/>
    <property type="match status" value="2"/>
</dbReference>
<name>A0A521EBC8_9ACTN</name>
<comment type="similarity">
    <text evidence="1">Belongs to the universal stress protein A family.</text>
</comment>
<feature type="domain" description="UspA" evidence="2">
    <location>
        <begin position="161"/>
        <end position="296"/>
    </location>
</feature>
<sequence length="305" mass="30867">MTGPQHQRTVVVGVDGSESAQEAAATAVEEAARRGAALLLVHALSWPAAATSSHGTGASALPELGGLLHAAAETVLRTASGDAADVLGPDRVSWSVVPGDPADALADAARGADLLVLGSRGVGGVVGLVIGSTVTAVLTAPPCPVLVLPDPTTAVVRPRATVVAAVEGRPGDDAVLAVAFTEAAMRGTDLLAVHAWQDVALETALLSAGPLVDWAGVLADEQRVLAEALAGWREKEPDVTVREAVVRERPARALLAAGLTAELLVVGGRRHRGLGRLGSTTHAVAHRAPCPIVVVPVDDSRGGHR</sequence>
<dbReference type="InterPro" id="IPR006015">
    <property type="entry name" value="Universal_stress_UspA"/>
</dbReference>
<dbReference type="Pfam" id="PF00582">
    <property type="entry name" value="Usp"/>
    <property type="match status" value="2"/>
</dbReference>
<dbReference type="RefSeq" id="WP_142458987.1">
    <property type="nucleotide sequence ID" value="NZ_FXTJ01000004.1"/>
</dbReference>
<dbReference type="AlphaFoldDB" id="A0A521EBC8"/>
<feature type="domain" description="UspA" evidence="2">
    <location>
        <begin position="8"/>
        <end position="149"/>
    </location>
</feature>
<dbReference type="InterPro" id="IPR006016">
    <property type="entry name" value="UspA"/>
</dbReference>
<evidence type="ECO:0000256" key="1">
    <source>
        <dbReference type="ARBA" id="ARBA00008791"/>
    </source>
</evidence>
<dbReference type="PANTHER" id="PTHR46268">
    <property type="entry name" value="STRESS RESPONSE PROTEIN NHAX"/>
    <property type="match status" value="1"/>
</dbReference>
<evidence type="ECO:0000313" key="4">
    <source>
        <dbReference type="Proteomes" id="UP000317484"/>
    </source>
</evidence>
<dbReference type="EMBL" id="FXTJ01000004">
    <property type="protein sequence ID" value="SMO81235.1"/>
    <property type="molecule type" value="Genomic_DNA"/>
</dbReference>
<evidence type="ECO:0000259" key="2">
    <source>
        <dbReference type="Pfam" id="PF00582"/>
    </source>
</evidence>
<evidence type="ECO:0000313" key="3">
    <source>
        <dbReference type="EMBL" id="SMO81235.1"/>
    </source>
</evidence>
<accession>A0A521EBC8</accession>
<dbReference type="Gene3D" id="3.40.50.620">
    <property type="entry name" value="HUPs"/>
    <property type="match status" value="2"/>
</dbReference>
<organism evidence="3 4">
    <name type="scientific">Geodermatophilus aquaeductus</name>
    <dbReference type="NCBI Taxonomy" id="1564161"/>
    <lineage>
        <taxon>Bacteria</taxon>
        <taxon>Bacillati</taxon>
        <taxon>Actinomycetota</taxon>
        <taxon>Actinomycetes</taxon>
        <taxon>Geodermatophilales</taxon>
        <taxon>Geodermatophilaceae</taxon>
        <taxon>Geodermatophilus</taxon>
    </lineage>
</organism>
<gene>
    <name evidence="3" type="ORF">SAMN06273567_104415</name>
</gene>
<keyword evidence="4" id="KW-1185">Reference proteome</keyword>